<sequence length="175" mass="20036">MGGYLTRSTRTVSLRLRRYYVPWLPQSQKCASRWYRPPVSRSGGNPHTSALVGTLGPNTDSEDLRDYVPTWPSSLTVVFDDNNTKYELISSTSRDKDRHTVALRIQKSHQHLPIRLGGPMFWAGIVRVMCGGLLQPRHVNELSTKLMVEMARVWHKDNVIDSVYHNADEEVRICM</sequence>
<dbReference type="AlphaFoldDB" id="A0A0V1HTK9"/>
<feature type="region of interest" description="Disordered" evidence="1">
    <location>
        <begin position="39"/>
        <end position="58"/>
    </location>
</feature>
<organism evidence="2 3">
    <name type="scientific">Trichinella zimbabwensis</name>
    <dbReference type="NCBI Taxonomy" id="268475"/>
    <lineage>
        <taxon>Eukaryota</taxon>
        <taxon>Metazoa</taxon>
        <taxon>Ecdysozoa</taxon>
        <taxon>Nematoda</taxon>
        <taxon>Enoplea</taxon>
        <taxon>Dorylaimia</taxon>
        <taxon>Trichinellida</taxon>
        <taxon>Trichinellidae</taxon>
        <taxon>Trichinella</taxon>
    </lineage>
</organism>
<dbReference type="EMBL" id="JYDP01000029">
    <property type="protein sequence ID" value="KRZ13849.1"/>
    <property type="molecule type" value="Genomic_DNA"/>
</dbReference>
<gene>
    <name evidence="2" type="ORF">T11_3167</name>
</gene>
<dbReference type="Proteomes" id="UP000055024">
    <property type="component" value="Unassembled WGS sequence"/>
</dbReference>
<name>A0A0V1HTK9_9BILA</name>
<evidence type="ECO:0000313" key="3">
    <source>
        <dbReference type="Proteomes" id="UP000055024"/>
    </source>
</evidence>
<protein>
    <submittedName>
        <fullName evidence="2">Uncharacterized protein</fullName>
    </submittedName>
</protein>
<evidence type="ECO:0000256" key="1">
    <source>
        <dbReference type="SAM" id="MobiDB-lite"/>
    </source>
</evidence>
<keyword evidence="3" id="KW-1185">Reference proteome</keyword>
<evidence type="ECO:0000313" key="2">
    <source>
        <dbReference type="EMBL" id="KRZ13849.1"/>
    </source>
</evidence>
<accession>A0A0V1HTK9</accession>
<proteinExistence type="predicted"/>
<comment type="caution">
    <text evidence="2">The sequence shown here is derived from an EMBL/GenBank/DDBJ whole genome shotgun (WGS) entry which is preliminary data.</text>
</comment>
<reference evidence="2 3" key="1">
    <citation type="submission" date="2015-01" db="EMBL/GenBank/DDBJ databases">
        <title>Evolution of Trichinella species and genotypes.</title>
        <authorList>
            <person name="Korhonen P.K."/>
            <person name="Edoardo P."/>
            <person name="Giuseppe L.R."/>
            <person name="Gasser R.B."/>
        </authorList>
    </citation>
    <scope>NUCLEOTIDE SEQUENCE [LARGE SCALE GENOMIC DNA]</scope>
    <source>
        <strain evidence="2">ISS1029</strain>
    </source>
</reference>